<accession>A0A1G2H1G5</accession>
<organism evidence="2 3">
    <name type="scientific">Candidatus Ryanbacteria bacterium RIFCSPLOWO2_02_FULL_47_14</name>
    <dbReference type="NCBI Taxonomy" id="1802129"/>
    <lineage>
        <taxon>Bacteria</taxon>
        <taxon>Candidatus Ryaniibacteriota</taxon>
    </lineage>
</organism>
<dbReference type="Proteomes" id="UP000177954">
    <property type="component" value="Unassembled WGS sequence"/>
</dbReference>
<dbReference type="AlphaFoldDB" id="A0A1G2H1G5"/>
<evidence type="ECO:0008006" key="4">
    <source>
        <dbReference type="Google" id="ProtNLM"/>
    </source>
</evidence>
<evidence type="ECO:0000256" key="1">
    <source>
        <dbReference type="SAM" id="Phobius"/>
    </source>
</evidence>
<dbReference type="InterPro" id="IPR043993">
    <property type="entry name" value="T4SS_pilin"/>
</dbReference>
<gene>
    <name evidence="2" type="ORF">A3J04_00320</name>
</gene>
<protein>
    <recommendedName>
        <fullName evidence="4">TrbC/VIRB2 family protein</fullName>
    </recommendedName>
</protein>
<keyword evidence="1" id="KW-0472">Membrane</keyword>
<dbReference type="Pfam" id="PF18895">
    <property type="entry name" value="T4SS_pilin"/>
    <property type="match status" value="1"/>
</dbReference>
<proteinExistence type="predicted"/>
<sequence length="114" mass="12569">MSNFKKIILLFILLSFALPAYGTSGIIDLKKIIKTECETIPDCLQLLFEGAVKLALPIAVVFIVWAGFLFVTAMGSPQKLETAKKTITWSIIGLLFVVGAWALAVAFQNFFKEL</sequence>
<dbReference type="STRING" id="1802129.A3J04_00320"/>
<dbReference type="EMBL" id="MHNZ01000026">
    <property type="protein sequence ID" value="OGZ56150.1"/>
    <property type="molecule type" value="Genomic_DNA"/>
</dbReference>
<feature type="transmembrane region" description="Helical" evidence="1">
    <location>
        <begin position="54"/>
        <end position="75"/>
    </location>
</feature>
<keyword evidence="1" id="KW-0812">Transmembrane</keyword>
<comment type="caution">
    <text evidence="2">The sequence shown here is derived from an EMBL/GenBank/DDBJ whole genome shotgun (WGS) entry which is preliminary data.</text>
</comment>
<name>A0A1G2H1G5_9BACT</name>
<evidence type="ECO:0000313" key="3">
    <source>
        <dbReference type="Proteomes" id="UP000177954"/>
    </source>
</evidence>
<keyword evidence="1" id="KW-1133">Transmembrane helix</keyword>
<reference evidence="2 3" key="1">
    <citation type="journal article" date="2016" name="Nat. Commun.">
        <title>Thousands of microbial genomes shed light on interconnected biogeochemical processes in an aquifer system.</title>
        <authorList>
            <person name="Anantharaman K."/>
            <person name="Brown C.T."/>
            <person name="Hug L.A."/>
            <person name="Sharon I."/>
            <person name="Castelle C.J."/>
            <person name="Probst A.J."/>
            <person name="Thomas B.C."/>
            <person name="Singh A."/>
            <person name="Wilkins M.J."/>
            <person name="Karaoz U."/>
            <person name="Brodie E.L."/>
            <person name="Williams K.H."/>
            <person name="Hubbard S.S."/>
            <person name="Banfield J.F."/>
        </authorList>
    </citation>
    <scope>NUCLEOTIDE SEQUENCE [LARGE SCALE GENOMIC DNA]</scope>
</reference>
<evidence type="ECO:0000313" key="2">
    <source>
        <dbReference type="EMBL" id="OGZ56150.1"/>
    </source>
</evidence>
<feature type="transmembrane region" description="Helical" evidence="1">
    <location>
        <begin position="87"/>
        <end position="111"/>
    </location>
</feature>